<dbReference type="Pfam" id="PF13396">
    <property type="entry name" value="PLDc_N"/>
    <property type="match status" value="1"/>
</dbReference>
<dbReference type="GO" id="GO:0005886">
    <property type="term" value="C:plasma membrane"/>
    <property type="evidence" value="ECO:0007669"/>
    <property type="project" value="UniProtKB-SubCell"/>
</dbReference>
<evidence type="ECO:0000313" key="8">
    <source>
        <dbReference type="EMBL" id="KKJ76636.1"/>
    </source>
</evidence>
<keyword evidence="5 6" id="KW-0472">Membrane</keyword>
<evidence type="ECO:0000256" key="2">
    <source>
        <dbReference type="ARBA" id="ARBA00022475"/>
    </source>
</evidence>
<dbReference type="OrthoDB" id="8455471at2"/>
<comment type="subcellular location">
    <subcellularLocation>
        <location evidence="1">Cell membrane</location>
        <topology evidence="1">Multi-pass membrane protein</topology>
    </subcellularLocation>
</comment>
<evidence type="ECO:0000256" key="3">
    <source>
        <dbReference type="ARBA" id="ARBA00022692"/>
    </source>
</evidence>
<keyword evidence="9" id="KW-1185">Reference proteome</keyword>
<evidence type="ECO:0000256" key="5">
    <source>
        <dbReference type="ARBA" id="ARBA00023136"/>
    </source>
</evidence>
<evidence type="ECO:0000259" key="7">
    <source>
        <dbReference type="Pfam" id="PF13396"/>
    </source>
</evidence>
<name>A0A0M2R4P3_9PROT</name>
<organism evidence="8 9">
    <name type="scientific">Kiloniella litopenaei</name>
    <dbReference type="NCBI Taxonomy" id="1549748"/>
    <lineage>
        <taxon>Bacteria</taxon>
        <taxon>Pseudomonadati</taxon>
        <taxon>Pseudomonadota</taxon>
        <taxon>Alphaproteobacteria</taxon>
        <taxon>Rhodospirillales</taxon>
        <taxon>Kiloniellaceae</taxon>
        <taxon>Kiloniella</taxon>
    </lineage>
</organism>
<evidence type="ECO:0000256" key="1">
    <source>
        <dbReference type="ARBA" id="ARBA00004651"/>
    </source>
</evidence>
<gene>
    <name evidence="8" type="ORF">WH95_12610</name>
</gene>
<protein>
    <recommendedName>
        <fullName evidence="7">Cardiolipin synthase N-terminal domain-containing protein</fullName>
    </recommendedName>
</protein>
<keyword evidence="3 6" id="KW-0812">Transmembrane</keyword>
<evidence type="ECO:0000256" key="4">
    <source>
        <dbReference type="ARBA" id="ARBA00022989"/>
    </source>
</evidence>
<keyword evidence="4 6" id="KW-1133">Transmembrane helix</keyword>
<feature type="transmembrane region" description="Helical" evidence="6">
    <location>
        <begin position="6"/>
        <end position="23"/>
    </location>
</feature>
<sequence length="71" mass="8078">MFSLETGSMIVIPVLLISLWVVTKIFQSNEKSAVKVLWTITIFILPAIGCALWYFIGPRRENSAQNSLHFH</sequence>
<dbReference type="AlphaFoldDB" id="A0A0M2R4P3"/>
<comment type="caution">
    <text evidence="8">The sequence shown here is derived from an EMBL/GenBank/DDBJ whole genome shotgun (WGS) entry which is preliminary data.</text>
</comment>
<evidence type="ECO:0000313" key="9">
    <source>
        <dbReference type="Proteomes" id="UP000034491"/>
    </source>
</evidence>
<dbReference type="Proteomes" id="UP000034491">
    <property type="component" value="Unassembled WGS sequence"/>
</dbReference>
<dbReference type="InterPro" id="IPR027379">
    <property type="entry name" value="CLS_N"/>
</dbReference>
<keyword evidence="2" id="KW-1003">Cell membrane</keyword>
<feature type="domain" description="Cardiolipin synthase N-terminal" evidence="7">
    <location>
        <begin position="17"/>
        <end position="58"/>
    </location>
</feature>
<dbReference type="EMBL" id="LANI01000018">
    <property type="protein sequence ID" value="KKJ76636.1"/>
    <property type="molecule type" value="Genomic_DNA"/>
</dbReference>
<feature type="transmembrane region" description="Helical" evidence="6">
    <location>
        <begin position="35"/>
        <end position="56"/>
    </location>
</feature>
<accession>A0A0M2R4P3</accession>
<dbReference type="RefSeq" id="WP_046507770.1">
    <property type="nucleotide sequence ID" value="NZ_LANI01000018.1"/>
</dbReference>
<proteinExistence type="predicted"/>
<reference evidence="8 9" key="1">
    <citation type="submission" date="2015-03" db="EMBL/GenBank/DDBJ databases">
        <title>Genome sequence of Kiloniella sp. P1-1, isolated from the gut microflora of Pacific white shrimp, Penaeus vannamei.</title>
        <authorList>
            <person name="Shao Z."/>
            <person name="Wang L."/>
            <person name="Li X."/>
        </authorList>
    </citation>
    <scope>NUCLEOTIDE SEQUENCE [LARGE SCALE GENOMIC DNA]</scope>
    <source>
        <strain evidence="8 9">P1-1</strain>
    </source>
</reference>
<evidence type="ECO:0000256" key="6">
    <source>
        <dbReference type="SAM" id="Phobius"/>
    </source>
</evidence>